<dbReference type="PANTHER" id="PTHR34848">
    <property type="match status" value="1"/>
</dbReference>
<evidence type="ECO:0000256" key="16">
    <source>
        <dbReference type="PIRSR" id="PIRSR006135-2"/>
    </source>
</evidence>
<feature type="binding site" evidence="16">
    <location>
        <begin position="40"/>
        <end position="42"/>
    </location>
    <ligand>
        <name>GTP</name>
        <dbReference type="ChEBI" id="CHEBI:37565"/>
    </ligand>
</feature>
<comment type="pathway">
    <text evidence="6 14">Cofactor biosynthesis; adenosylcobalamin biosynthesis; adenosylcobalamin from cob(II)yrinate a,c-diamide: step 5/7.</text>
</comment>
<reference evidence="17 18" key="1">
    <citation type="journal article" date="2014" name="Genome Announc.">
        <title>Draft Genome Sequence of Magnetospirillum sp. Strain SO-1, a Freshwater Magnetotactic Bacterium Isolated from the Ol'khovka River, Russia.</title>
        <authorList>
            <person name="Grouzdev D.S."/>
            <person name="Dziuba M.V."/>
            <person name="Sukhacheva M.S."/>
            <person name="Mardanov A.V."/>
            <person name="Beletskiy A.V."/>
            <person name="Kuznetsov B.B."/>
            <person name="Skryabin K.G."/>
        </authorList>
    </citation>
    <scope>NUCLEOTIDE SEQUENCE [LARGE SCALE GENOMIC DNA]</scope>
    <source>
        <strain evidence="17 18">SO-1</strain>
    </source>
</reference>
<evidence type="ECO:0000256" key="14">
    <source>
        <dbReference type="PIRNR" id="PIRNR006135"/>
    </source>
</evidence>
<keyword evidence="13 14" id="KW-0342">GTP-binding</keyword>
<organism evidence="17 18">
    <name type="scientific">Paramagnetospirillum caucaseum</name>
    <dbReference type="NCBI Taxonomy" id="1244869"/>
    <lineage>
        <taxon>Bacteria</taxon>
        <taxon>Pseudomonadati</taxon>
        <taxon>Pseudomonadota</taxon>
        <taxon>Alphaproteobacteria</taxon>
        <taxon>Rhodospirillales</taxon>
        <taxon>Magnetospirillaceae</taxon>
        <taxon>Paramagnetospirillum</taxon>
    </lineage>
</organism>
<evidence type="ECO:0000256" key="6">
    <source>
        <dbReference type="ARBA" id="ARBA00005159"/>
    </source>
</evidence>
<dbReference type="GO" id="GO:0005524">
    <property type="term" value="F:ATP binding"/>
    <property type="evidence" value="ECO:0007669"/>
    <property type="project" value="UniProtKB-UniRule"/>
</dbReference>
<comment type="function">
    <text evidence="4 14">Catalyzes ATP-dependent phosphorylation of adenosylcobinamide and addition of GMP to adenosylcobinamide phosphate.</text>
</comment>
<evidence type="ECO:0000313" key="18">
    <source>
        <dbReference type="Proteomes" id="UP000011744"/>
    </source>
</evidence>
<evidence type="ECO:0000256" key="5">
    <source>
        <dbReference type="ARBA" id="ARBA00004692"/>
    </source>
</evidence>
<dbReference type="CDD" id="cd00544">
    <property type="entry name" value="CobU"/>
    <property type="match status" value="1"/>
</dbReference>
<dbReference type="InterPro" id="IPR027417">
    <property type="entry name" value="P-loop_NTPase"/>
</dbReference>
<comment type="pathway">
    <text evidence="5 14">Cofactor biosynthesis; adenosylcobalamin biosynthesis; adenosylcobalamin from cob(II)yrinate a,c-diamide: step 6/7.</text>
</comment>
<feature type="binding site" evidence="16">
    <location>
        <position position="90"/>
    </location>
    <ligand>
        <name>GTP</name>
        <dbReference type="ChEBI" id="CHEBI:37565"/>
    </ligand>
</feature>
<evidence type="ECO:0000256" key="8">
    <source>
        <dbReference type="ARBA" id="ARBA00022573"/>
    </source>
</evidence>
<evidence type="ECO:0000256" key="10">
    <source>
        <dbReference type="ARBA" id="ARBA00022741"/>
    </source>
</evidence>
<dbReference type="Proteomes" id="UP000011744">
    <property type="component" value="Unassembled WGS sequence"/>
</dbReference>
<dbReference type="GO" id="GO:0009236">
    <property type="term" value="P:cobalamin biosynthetic process"/>
    <property type="evidence" value="ECO:0007669"/>
    <property type="project" value="UniProtKB-UniRule"/>
</dbReference>
<evidence type="ECO:0000313" key="17">
    <source>
        <dbReference type="EMBL" id="EME70196.1"/>
    </source>
</evidence>
<sequence>MSILPPPALPPATLVLGGARSGKSAYAESLFGGQPALYLATGQALDGEMAERIDHHRRRRGPGWSTLEEPLDLADALDNVMRPDRPVLVDCLTMWLSNLMHVGRDIDRSLDRLCEVLAAPAGPVVLVSNEVGMGLVPDTSLGRAFRDHQGRVNQRVAVISRRVVFVAAGLPLLLKDVP</sequence>
<comment type="caution">
    <text evidence="17">The sequence shown here is derived from an EMBL/GenBank/DDBJ whole genome shotgun (WGS) entry which is preliminary data.</text>
</comment>
<dbReference type="PIRSF" id="PIRSF006135">
    <property type="entry name" value="CobU"/>
    <property type="match status" value="1"/>
</dbReference>
<evidence type="ECO:0000256" key="7">
    <source>
        <dbReference type="ARBA" id="ARBA00007490"/>
    </source>
</evidence>
<dbReference type="Pfam" id="PF02283">
    <property type="entry name" value="CobU"/>
    <property type="match status" value="1"/>
</dbReference>
<dbReference type="RefSeq" id="WP_008616867.1">
    <property type="nucleotide sequence ID" value="NZ_AONQ01000021.1"/>
</dbReference>
<feature type="binding site" evidence="16">
    <location>
        <begin position="17"/>
        <end position="24"/>
    </location>
    <ligand>
        <name>GTP</name>
        <dbReference type="ChEBI" id="CHEBI:37565"/>
    </ligand>
</feature>
<comment type="catalytic activity">
    <reaction evidence="3">
        <text>adenosylcob(III)inamide + GTP = adenosylcob(III)inamide phosphate + GDP + H(+)</text>
        <dbReference type="Rhea" id="RHEA:15765"/>
        <dbReference type="ChEBI" id="CHEBI:2480"/>
        <dbReference type="ChEBI" id="CHEBI:15378"/>
        <dbReference type="ChEBI" id="CHEBI:37565"/>
        <dbReference type="ChEBI" id="CHEBI:58189"/>
        <dbReference type="ChEBI" id="CHEBI:58502"/>
        <dbReference type="EC" id="2.7.1.156"/>
    </reaction>
</comment>
<evidence type="ECO:0000256" key="9">
    <source>
        <dbReference type="ARBA" id="ARBA00022679"/>
    </source>
</evidence>
<evidence type="ECO:0000256" key="4">
    <source>
        <dbReference type="ARBA" id="ARBA00003889"/>
    </source>
</evidence>
<keyword evidence="11 14" id="KW-0418">Kinase</keyword>
<proteinExistence type="inferred from homology"/>
<keyword evidence="18" id="KW-1185">Reference proteome</keyword>
<dbReference type="InterPro" id="IPR003203">
    <property type="entry name" value="CobU/CobP"/>
</dbReference>
<gene>
    <name evidence="17" type="ORF">H261_09687</name>
</gene>
<dbReference type="OrthoDB" id="9788370at2"/>
<dbReference type="AlphaFoldDB" id="M2YB13"/>
<dbReference type="PANTHER" id="PTHR34848:SF1">
    <property type="entry name" value="BIFUNCTIONAL ADENOSYLCOBALAMIN BIOSYNTHESIS PROTEIN COBU"/>
    <property type="match status" value="1"/>
</dbReference>
<comment type="catalytic activity">
    <reaction evidence="1 14">
        <text>adenosylcob(III)inamide + ATP = adenosylcob(III)inamide phosphate + ADP + H(+)</text>
        <dbReference type="Rhea" id="RHEA:15769"/>
        <dbReference type="ChEBI" id="CHEBI:2480"/>
        <dbReference type="ChEBI" id="CHEBI:15378"/>
        <dbReference type="ChEBI" id="CHEBI:30616"/>
        <dbReference type="ChEBI" id="CHEBI:58502"/>
        <dbReference type="ChEBI" id="CHEBI:456216"/>
        <dbReference type="EC" id="2.7.1.156"/>
    </reaction>
</comment>
<keyword evidence="17" id="KW-0548">Nucleotidyltransferase</keyword>
<dbReference type="GO" id="GO:0043752">
    <property type="term" value="F:adenosylcobinamide kinase activity"/>
    <property type="evidence" value="ECO:0007669"/>
    <property type="project" value="UniProtKB-EC"/>
</dbReference>
<feature type="binding site" evidence="16">
    <location>
        <begin position="57"/>
        <end position="60"/>
    </location>
    <ligand>
        <name>GTP</name>
        <dbReference type="ChEBI" id="CHEBI:37565"/>
    </ligand>
</feature>
<feature type="binding site" evidence="16">
    <location>
        <position position="68"/>
    </location>
    <ligand>
        <name>GTP</name>
        <dbReference type="ChEBI" id="CHEBI:37565"/>
    </ligand>
</feature>
<evidence type="ECO:0000256" key="2">
    <source>
        <dbReference type="ARBA" id="ARBA00000711"/>
    </source>
</evidence>
<keyword evidence="10 14" id="KW-0547">Nucleotide-binding</keyword>
<evidence type="ECO:0000256" key="3">
    <source>
        <dbReference type="ARBA" id="ARBA00001522"/>
    </source>
</evidence>
<dbReference type="GO" id="GO:0008820">
    <property type="term" value="F:cobinamide phosphate guanylyltransferase activity"/>
    <property type="evidence" value="ECO:0007669"/>
    <property type="project" value="UniProtKB-UniRule"/>
</dbReference>
<dbReference type="eggNOG" id="COG2087">
    <property type="taxonomic scope" value="Bacteria"/>
</dbReference>
<dbReference type="STRING" id="1244869.H261_09687"/>
<dbReference type="EC" id="2.7.7.62" evidence="14"/>
<evidence type="ECO:0000256" key="11">
    <source>
        <dbReference type="ARBA" id="ARBA00022777"/>
    </source>
</evidence>
<comment type="similarity">
    <text evidence="7 14">Belongs to the CobU/CobP family.</text>
</comment>
<keyword evidence="9 14" id="KW-0808">Transferase</keyword>
<evidence type="ECO:0000256" key="12">
    <source>
        <dbReference type="ARBA" id="ARBA00022840"/>
    </source>
</evidence>
<evidence type="ECO:0000256" key="13">
    <source>
        <dbReference type="ARBA" id="ARBA00023134"/>
    </source>
</evidence>
<feature type="active site" description="GMP-histidine intermediate" evidence="15">
    <location>
        <position position="56"/>
    </location>
</feature>
<dbReference type="NCBIfam" id="NF004469">
    <property type="entry name" value="PRK05800.1"/>
    <property type="match status" value="1"/>
</dbReference>
<comment type="catalytic activity">
    <reaction evidence="2 14">
        <text>adenosylcob(III)inamide phosphate + GTP + H(+) = adenosylcob(III)inamide-GDP + diphosphate</text>
        <dbReference type="Rhea" id="RHEA:22712"/>
        <dbReference type="ChEBI" id="CHEBI:15378"/>
        <dbReference type="ChEBI" id="CHEBI:33019"/>
        <dbReference type="ChEBI" id="CHEBI:37565"/>
        <dbReference type="ChEBI" id="CHEBI:58502"/>
        <dbReference type="ChEBI" id="CHEBI:60487"/>
        <dbReference type="EC" id="2.7.7.62"/>
    </reaction>
</comment>
<keyword evidence="12 14" id="KW-0067">ATP-binding</keyword>
<keyword evidence="8 14" id="KW-0169">Cobalamin biosynthesis</keyword>
<accession>M2YB13</accession>
<dbReference type="UniPathway" id="UPA00148">
    <property type="reaction ID" value="UER00236"/>
</dbReference>
<dbReference type="SUPFAM" id="SSF52540">
    <property type="entry name" value="P-loop containing nucleoside triphosphate hydrolases"/>
    <property type="match status" value="1"/>
</dbReference>
<evidence type="ECO:0000256" key="15">
    <source>
        <dbReference type="PIRSR" id="PIRSR006135-1"/>
    </source>
</evidence>
<name>M2YB13_9PROT</name>
<dbReference type="PATRIC" id="fig|1244869.3.peg.1958"/>
<evidence type="ECO:0000256" key="1">
    <source>
        <dbReference type="ARBA" id="ARBA00000312"/>
    </source>
</evidence>
<dbReference type="EC" id="2.7.1.156" evidence="14"/>
<dbReference type="GO" id="GO:0005525">
    <property type="term" value="F:GTP binding"/>
    <property type="evidence" value="ECO:0007669"/>
    <property type="project" value="UniProtKB-UniRule"/>
</dbReference>
<dbReference type="EMBL" id="AONQ01000021">
    <property type="protein sequence ID" value="EME70196.1"/>
    <property type="molecule type" value="Genomic_DNA"/>
</dbReference>
<dbReference type="Gene3D" id="3.40.50.300">
    <property type="entry name" value="P-loop containing nucleotide triphosphate hydrolases"/>
    <property type="match status" value="1"/>
</dbReference>
<protein>
    <recommendedName>
        <fullName evidence="14">Bifunctional adenosylcobalamin biosynthesis protein</fullName>
        <ecNumber evidence="14">2.7.1.156</ecNumber>
        <ecNumber evidence="14">2.7.7.62</ecNumber>
    </recommendedName>
</protein>